<keyword evidence="7" id="KW-0067">ATP-binding</keyword>
<protein>
    <recommendedName>
        <fullName evidence="2">histidine kinase</fullName>
        <ecNumber evidence="2">2.7.13.3</ecNumber>
    </recommendedName>
</protein>
<sequence length="369" mass="42834">MIPLKDMVIGFLIDYREQILSQWNNQILISEKDPFKENVQFNGQLMYDIILEAVSLPKSQIDQLLKPLSEKLADERRKANINIGEFVYNVNLGRSIIFKDLFSIHTDWKELHPAIDKINYTFDQFLYYAVSKYSETQDMIIKEKSDIITTTHQDRLTLLGQMTSSFVHEFRNPLTSIHGFVQLLRADYPTLPYLDIISNELEQLKFSISQFLMLSKKEIIENNKTLISLNDLIEQVLSFLYPRILEVNVDIQKDYKENYTIQGYQDEIKQVLVNIIFNAIDVLLNIEHPIIRIKLDKQEENVTLEIANNGPKIPESLIDHIFEPFVSQKESGTGLGLYVCKNTIEKHGGLLTCQSTDDWTVFKILLPLT</sequence>
<dbReference type="Gene3D" id="3.30.565.10">
    <property type="entry name" value="Histidine kinase-like ATPase, C-terminal domain"/>
    <property type="match status" value="1"/>
</dbReference>
<keyword evidence="5" id="KW-0547">Nucleotide-binding</keyword>
<evidence type="ECO:0000313" key="11">
    <source>
        <dbReference type="Proteomes" id="UP000233440"/>
    </source>
</evidence>
<dbReference type="SUPFAM" id="SSF55874">
    <property type="entry name" value="ATPase domain of HSP90 chaperone/DNA topoisomerase II/histidine kinase"/>
    <property type="match status" value="1"/>
</dbReference>
<name>A0A2N3LPV7_9BACI</name>
<dbReference type="Proteomes" id="UP000233440">
    <property type="component" value="Unassembled WGS sequence"/>
</dbReference>
<evidence type="ECO:0000259" key="9">
    <source>
        <dbReference type="PROSITE" id="PS50109"/>
    </source>
</evidence>
<dbReference type="Pfam" id="PF09385">
    <property type="entry name" value="HisK_N"/>
    <property type="match status" value="1"/>
</dbReference>
<keyword evidence="6 10" id="KW-0418">Kinase</keyword>
<dbReference type="EMBL" id="PIQO01000001">
    <property type="protein sequence ID" value="PKR86650.1"/>
    <property type="molecule type" value="Genomic_DNA"/>
</dbReference>
<dbReference type="GO" id="GO:0000155">
    <property type="term" value="F:phosphorelay sensor kinase activity"/>
    <property type="evidence" value="ECO:0007669"/>
    <property type="project" value="InterPro"/>
</dbReference>
<dbReference type="CDD" id="cd00075">
    <property type="entry name" value="HATPase"/>
    <property type="match status" value="1"/>
</dbReference>
<dbReference type="InterPro" id="IPR036890">
    <property type="entry name" value="HATPase_C_sf"/>
</dbReference>
<evidence type="ECO:0000256" key="4">
    <source>
        <dbReference type="ARBA" id="ARBA00022679"/>
    </source>
</evidence>
<dbReference type="CDD" id="cd00082">
    <property type="entry name" value="HisKA"/>
    <property type="match status" value="1"/>
</dbReference>
<dbReference type="Pfam" id="PF02518">
    <property type="entry name" value="HATPase_c"/>
    <property type="match status" value="1"/>
</dbReference>
<feature type="domain" description="Histidine kinase" evidence="9">
    <location>
        <begin position="165"/>
        <end position="369"/>
    </location>
</feature>
<dbReference type="SMART" id="SM00387">
    <property type="entry name" value="HATPase_c"/>
    <property type="match status" value="1"/>
</dbReference>
<evidence type="ECO:0000256" key="7">
    <source>
        <dbReference type="ARBA" id="ARBA00022840"/>
    </source>
</evidence>
<dbReference type="Gene3D" id="1.10.490.70">
    <property type="entry name" value="Histidine kinase N-terminal domain"/>
    <property type="match status" value="1"/>
</dbReference>
<dbReference type="Gene3D" id="1.10.287.130">
    <property type="match status" value="1"/>
</dbReference>
<dbReference type="RefSeq" id="WP_101352301.1">
    <property type="nucleotide sequence ID" value="NZ_PIQO01000001.1"/>
</dbReference>
<keyword evidence="8" id="KW-0902">Two-component regulatory system</keyword>
<dbReference type="PANTHER" id="PTHR43065">
    <property type="entry name" value="SENSOR HISTIDINE KINASE"/>
    <property type="match status" value="1"/>
</dbReference>
<dbReference type="InterPro" id="IPR018984">
    <property type="entry name" value="Histidine_kinase_N"/>
</dbReference>
<dbReference type="SMART" id="SM00388">
    <property type="entry name" value="HisKA"/>
    <property type="match status" value="1"/>
</dbReference>
<comment type="caution">
    <text evidence="10">The sequence shown here is derived from an EMBL/GenBank/DDBJ whole genome shotgun (WGS) entry which is preliminary data.</text>
</comment>
<evidence type="ECO:0000256" key="1">
    <source>
        <dbReference type="ARBA" id="ARBA00000085"/>
    </source>
</evidence>
<dbReference type="OrthoDB" id="9815750at2"/>
<dbReference type="InterPro" id="IPR003661">
    <property type="entry name" value="HisK_dim/P_dom"/>
</dbReference>
<dbReference type="AlphaFoldDB" id="A0A2N3LPV7"/>
<dbReference type="Pfam" id="PF00512">
    <property type="entry name" value="HisKA"/>
    <property type="match status" value="1"/>
</dbReference>
<evidence type="ECO:0000256" key="2">
    <source>
        <dbReference type="ARBA" id="ARBA00012438"/>
    </source>
</evidence>
<dbReference type="PROSITE" id="PS50109">
    <property type="entry name" value="HIS_KIN"/>
    <property type="match status" value="1"/>
</dbReference>
<comment type="catalytic activity">
    <reaction evidence="1">
        <text>ATP + protein L-histidine = ADP + protein N-phospho-L-histidine.</text>
        <dbReference type="EC" id="2.7.13.3"/>
    </reaction>
</comment>
<keyword evidence="3" id="KW-0597">Phosphoprotein</keyword>
<evidence type="ECO:0000256" key="8">
    <source>
        <dbReference type="ARBA" id="ARBA00023012"/>
    </source>
</evidence>
<dbReference type="PANTHER" id="PTHR43065:SF10">
    <property type="entry name" value="PEROXIDE STRESS-ACTIVATED HISTIDINE KINASE MAK3"/>
    <property type="match status" value="1"/>
</dbReference>
<accession>A0A2N3LPV7</accession>
<keyword evidence="11" id="KW-1185">Reference proteome</keyword>
<dbReference type="EC" id="2.7.13.3" evidence="2"/>
<dbReference type="InterPro" id="IPR005467">
    <property type="entry name" value="His_kinase_dom"/>
</dbReference>
<organism evidence="10 11">
    <name type="scientific">Heyndrickxia camelliae</name>
    <dbReference type="NCBI Taxonomy" id="1707093"/>
    <lineage>
        <taxon>Bacteria</taxon>
        <taxon>Bacillati</taxon>
        <taxon>Bacillota</taxon>
        <taxon>Bacilli</taxon>
        <taxon>Bacillales</taxon>
        <taxon>Bacillaceae</taxon>
        <taxon>Heyndrickxia</taxon>
    </lineage>
</organism>
<dbReference type="InterPro" id="IPR036097">
    <property type="entry name" value="HisK_dim/P_sf"/>
</dbReference>
<reference evidence="10 11" key="1">
    <citation type="submission" date="2017-11" db="EMBL/GenBank/DDBJ databases">
        <title>Bacillus camelliae sp. nov., isolated from pu'er tea.</title>
        <authorList>
            <person name="Niu L."/>
        </authorList>
    </citation>
    <scope>NUCLEOTIDE SEQUENCE [LARGE SCALE GENOMIC DNA]</scope>
    <source>
        <strain evidence="10 11">7578-1</strain>
    </source>
</reference>
<dbReference type="InterPro" id="IPR004358">
    <property type="entry name" value="Sig_transdc_His_kin-like_C"/>
</dbReference>
<dbReference type="InterPro" id="IPR003594">
    <property type="entry name" value="HATPase_dom"/>
</dbReference>
<evidence type="ECO:0000256" key="3">
    <source>
        <dbReference type="ARBA" id="ARBA00022553"/>
    </source>
</evidence>
<evidence type="ECO:0000313" key="10">
    <source>
        <dbReference type="EMBL" id="PKR86650.1"/>
    </source>
</evidence>
<keyword evidence="4" id="KW-0808">Transferase</keyword>
<dbReference type="PRINTS" id="PR00344">
    <property type="entry name" value="BCTRLSENSOR"/>
</dbReference>
<proteinExistence type="predicted"/>
<dbReference type="SUPFAM" id="SSF47384">
    <property type="entry name" value="Homodimeric domain of signal transducing histidine kinase"/>
    <property type="match status" value="1"/>
</dbReference>
<gene>
    <name evidence="10" type="ORF">CWO92_00885</name>
</gene>
<dbReference type="GO" id="GO:0005524">
    <property type="term" value="F:ATP binding"/>
    <property type="evidence" value="ECO:0007669"/>
    <property type="project" value="UniProtKB-KW"/>
</dbReference>
<evidence type="ECO:0000256" key="5">
    <source>
        <dbReference type="ARBA" id="ARBA00022741"/>
    </source>
</evidence>
<evidence type="ECO:0000256" key="6">
    <source>
        <dbReference type="ARBA" id="ARBA00022777"/>
    </source>
</evidence>